<proteinExistence type="predicted"/>
<protein>
    <submittedName>
        <fullName evidence="1">Uncharacterized protein</fullName>
    </submittedName>
</protein>
<sequence>MTKLIKIDIKLNNISTSKEMTDQCTSFTKKGSRCKLNVKTDDLCWRHLKSGKIEGKATEIKKDDVSIKKKMYKKPSPECVELIEKFLDLPPGPIDPENDPLAFD</sequence>
<reference evidence="1" key="1">
    <citation type="journal article" date="2019" name="MBio">
        <title>Virus Genomes from Deep Sea Sediments Expand the Ocean Megavirome and Support Independent Origins of Viral Gigantism.</title>
        <authorList>
            <person name="Backstrom D."/>
            <person name="Yutin N."/>
            <person name="Jorgensen S.L."/>
            <person name="Dharamshi J."/>
            <person name="Homa F."/>
            <person name="Zaremba-Niedwiedzka K."/>
            <person name="Spang A."/>
            <person name="Wolf Y.I."/>
            <person name="Koonin E.V."/>
            <person name="Ettema T.J."/>
        </authorList>
    </citation>
    <scope>NUCLEOTIDE SEQUENCE</scope>
</reference>
<accession>A0A481ZDJ4</accession>
<dbReference type="EMBL" id="MK500609">
    <property type="protein sequence ID" value="QBK93994.1"/>
    <property type="molecule type" value="Genomic_DNA"/>
</dbReference>
<evidence type="ECO:0000313" key="1">
    <source>
        <dbReference type="EMBL" id="QBK93994.1"/>
    </source>
</evidence>
<organism evidence="1">
    <name type="scientific">Pithovirus LCPAC406</name>
    <dbReference type="NCBI Taxonomy" id="2506599"/>
    <lineage>
        <taxon>Viruses</taxon>
        <taxon>Pithoviruses</taxon>
    </lineage>
</organism>
<gene>
    <name evidence="1" type="ORF">LCPAC406_03080</name>
</gene>
<name>A0A481ZDJ4_9VIRU</name>